<reference evidence="7 8" key="1">
    <citation type="submission" date="2016-11" db="EMBL/GenBank/DDBJ databases">
        <title>Complete genome sequence of the aerobically denitrifying bacterium Chelatococcus daeguensis TAD1.</title>
        <authorList>
            <person name="Yang Y."/>
            <person name="Huang S."/>
            <person name="Lin E."/>
        </authorList>
    </citation>
    <scope>NUCLEOTIDE SEQUENCE [LARGE SCALE GENOMIC DNA]</scope>
    <source>
        <strain evidence="7 8">TAD1</strain>
    </source>
</reference>
<dbReference type="Pfam" id="PF01321">
    <property type="entry name" value="Creatinase_N"/>
    <property type="match status" value="1"/>
</dbReference>
<organism evidence="7 8">
    <name type="scientific">Chelatococcus daeguensis</name>
    <dbReference type="NCBI Taxonomy" id="444444"/>
    <lineage>
        <taxon>Bacteria</taxon>
        <taxon>Pseudomonadati</taxon>
        <taxon>Pseudomonadota</taxon>
        <taxon>Alphaproteobacteria</taxon>
        <taxon>Hyphomicrobiales</taxon>
        <taxon>Chelatococcaceae</taxon>
        <taxon>Chelatococcus</taxon>
    </lineage>
</organism>
<proteinExistence type="inferred from homology"/>
<dbReference type="InterPro" id="IPR050422">
    <property type="entry name" value="X-Pro_aminopeptidase_P"/>
</dbReference>
<keyword evidence="8" id="KW-1185">Reference proteome</keyword>
<dbReference type="Pfam" id="PF16189">
    <property type="entry name" value="Creatinase_N_2"/>
    <property type="match status" value="1"/>
</dbReference>
<dbReference type="InterPro" id="IPR000994">
    <property type="entry name" value="Pept_M24"/>
</dbReference>
<evidence type="ECO:0000259" key="6">
    <source>
        <dbReference type="Pfam" id="PF16188"/>
    </source>
</evidence>
<keyword evidence="2" id="KW-0479">Metal-binding</keyword>
<keyword evidence="7" id="KW-0031">Aminopeptidase</keyword>
<evidence type="ECO:0000313" key="8">
    <source>
        <dbReference type="Proteomes" id="UP000182703"/>
    </source>
</evidence>
<dbReference type="RefSeq" id="WP_055457452.1">
    <property type="nucleotide sequence ID" value="NZ_CP018095.1"/>
</dbReference>
<protein>
    <submittedName>
        <fullName evidence="7">X-Pro aminopeptidase</fullName>
    </submittedName>
</protein>
<gene>
    <name evidence="7" type="ORF">BOQ54_12595</name>
</gene>
<keyword evidence="3" id="KW-0378">Hydrolase</keyword>
<dbReference type="EMBL" id="CP018095">
    <property type="protein sequence ID" value="APF38063.1"/>
    <property type="molecule type" value="Genomic_DNA"/>
</dbReference>
<dbReference type="GO" id="GO:0005737">
    <property type="term" value="C:cytoplasm"/>
    <property type="evidence" value="ECO:0007669"/>
    <property type="project" value="UniProtKB-ARBA"/>
</dbReference>
<dbReference type="KEGG" id="cdq:BOQ54_12595"/>
<evidence type="ECO:0000256" key="2">
    <source>
        <dbReference type="ARBA" id="ARBA00022723"/>
    </source>
</evidence>
<dbReference type="FunFam" id="3.90.230.10:FF:000009">
    <property type="entry name" value="xaa-Pro aminopeptidase 2"/>
    <property type="match status" value="1"/>
</dbReference>
<dbReference type="InterPro" id="IPR029149">
    <property type="entry name" value="Creatin/AminoP/Spt16_N"/>
</dbReference>
<dbReference type="InterPro" id="IPR036005">
    <property type="entry name" value="Creatinase/aminopeptidase-like"/>
</dbReference>
<dbReference type="CDD" id="cd01085">
    <property type="entry name" value="APP"/>
    <property type="match status" value="1"/>
</dbReference>
<dbReference type="PANTHER" id="PTHR43763">
    <property type="entry name" value="XAA-PRO AMINOPEPTIDASE 1"/>
    <property type="match status" value="1"/>
</dbReference>
<dbReference type="AlphaFoldDB" id="A0AAC9NZD8"/>
<dbReference type="Gene3D" id="3.40.350.10">
    <property type="entry name" value="Creatinase/prolidase N-terminal domain"/>
    <property type="match status" value="2"/>
</dbReference>
<feature type="domain" description="Creatinase N-terminal" evidence="5">
    <location>
        <begin position="22"/>
        <end position="152"/>
    </location>
</feature>
<name>A0AAC9NZD8_9HYPH</name>
<dbReference type="InterPro" id="IPR000587">
    <property type="entry name" value="Creatinase_N"/>
</dbReference>
<dbReference type="InterPro" id="IPR033740">
    <property type="entry name" value="Pept_M24B"/>
</dbReference>
<accession>A0AAC9NZD8</accession>
<dbReference type="SUPFAM" id="SSF53092">
    <property type="entry name" value="Creatinase/prolidase N-terminal domain"/>
    <property type="match status" value="2"/>
</dbReference>
<feature type="domain" description="Peptidase M24 C-terminal" evidence="6">
    <location>
        <begin position="546"/>
        <end position="605"/>
    </location>
</feature>
<dbReference type="GO" id="GO:0046872">
    <property type="term" value="F:metal ion binding"/>
    <property type="evidence" value="ECO:0007669"/>
    <property type="project" value="UniProtKB-KW"/>
</dbReference>
<dbReference type="Proteomes" id="UP000182703">
    <property type="component" value="Chromosome"/>
</dbReference>
<dbReference type="InterPro" id="IPR032416">
    <property type="entry name" value="Peptidase_M24_C"/>
</dbReference>
<dbReference type="Gene3D" id="3.90.230.10">
    <property type="entry name" value="Creatinase/methionine aminopeptidase superfamily"/>
    <property type="match status" value="1"/>
</dbReference>
<comment type="similarity">
    <text evidence="1">Belongs to the peptidase M24B family.</text>
</comment>
<dbReference type="GO" id="GO:0070006">
    <property type="term" value="F:metalloaminopeptidase activity"/>
    <property type="evidence" value="ECO:0007669"/>
    <property type="project" value="InterPro"/>
</dbReference>
<dbReference type="Pfam" id="PF16188">
    <property type="entry name" value="Peptidase_M24_C"/>
    <property type="match status" value="1"/>
</dbReference>
<sequence>MRQSRFQAFDNDRDPAACGPHLAALRHELRRRGLDGFVVPRADEHQGEYVPPHAERLAWLTGFGGSAGTAVVLMDKAAIFVDGRYTLQVREQVDTELFAPVASNEMPPAAWIGENLPQGAKLGYDPWLHTPAAVDRLARAAEDAGGTLVPVADNPVDAIWSDRPVPPRAPARPYPLIFAGVSAADKLSQLNEKLAKARSDALVVSDPHNLAWLFNLRGADVAHTPLALGYALVPRGGRATIFIDEDKIGTELREALAPLADIASPDTLLAALATAAAGGRRVRLDAATAAAALRETVSAAGGTADVGDDPISLMKAVKNEAEKAGARAAQRRDAVAVTRFLAWFAREAPGGSLTEIDAAVALENFRAETNALVDISFDTIAGAGPNAALPHYHVTMASNRRIGEGIFLIDSGAQYEDGTTDITRTLAVGTPSAEMRERFTRVLKGHIAIATAVFPKGTSGAQLDSFARRPLWEAGLDFDHGTGHGVGAFLSVHEGPHRISKLGTTPLEPGVILSNEPGYYKEGEYGIRIENLVLVEERDMPGADRPMLGFETLTLAPIDLALVEPSLLSDEERAWLDAYHARVREALMPALEGADRAWLVEATRTVGG</sequence>
<evidence type="ECO:0000313" key="7">
    <source>
        <dbReference type="EMBL" id="APF38063.1"/>
    </source>
</evidence>
<evidence type="ECO:0000256" key="3">
    <source>
        <dbReference type="ARBA" id="ARBA00022801"/>
    </source>
</evidence>
<dbReference type="Pfam" id="PF00557">
    <property type="entry name" value="Peptidase_M24"/>
    <property type="match status" value="1"/>
</dbReference>
<evidence type="ECO:0000259" key="5">
    <source>
        <dbReference type="Pfam" id="PF01321"/>
    </source>
</evidence>
<dbReference type="PANTHER" id="PTHR43763:SF6">
    <property type="entry name" value="XAA-PRO AMINOPEPTIDASE 1"/>
    <property type="match status" value="1"/>
</dbReference>
<evidence type="ECO:0000256" key="1">
    <source>
        <dbReference type="ARBA" id="ARBA00008766"/>
    </source>
</evidence>
<evidence type="ECO:0000259" key="4">
    <source>
        <dbReference type="Pfam" id="PF00557"/>
    </source>
</evidence>
<dbReference type="SUPFAM" id="SSF55920">
    <property type="entry name" value="Creatinase/aminopeptidase"/>
    <property type="match status" value="1"/>
</dbReference>
<feature type="domain" description="Peptidase M24" evidence="4">
    <location>
        <begin position="326"/>
        <end position="537"/>
    </location>
</feature>
<keyword evidence="7" id="KW-0645">Protease</keyword>